<dbReference type="Gene3D" id="3.90.1200.10">
    <property type="match status" value="1"/>
</dbReference>
<feature type="domain" description="Aminoglycoside phosphotransferase" evidence="1">
    <location>
        <begin position="21"/>
        <end position="231"/>
    </location>
</feature>
<name>A0A644XBU6_9ZZZZ</name>
<dbReference type="InterPro" id="IPR002575">
    <property type="entry name" value="Aminoglycoside_PTrfase"/>
</dbReference>
<dbReference type="Pfam" id="PF01636">
    <property type="entry name" value="APH"/>
    <property type="match status" value="1"/>
</dbReference>
<evidence type="ECO:0000313" key="2">
    <source>
        <dbReference type="EMBL" id="MPM13672.1"/>
    </source>
</evidence>
<dbReference type="Gene3D" id="3.30.200.150">
    <property type="match status" value="1"/>
</dbReference>
<accession>A0A644XBU6</accession>
<reference evidence="2" key="1">
    <citation type="submission" date="2019-08" db="EMBL/GenBank/DDBJ databases">
        <authorList>
            <person name="Kucharzyk K."/>
            <person name="Murdoch R.W."/>
            <person name="Higgins S."/>
            <person name="Loffler F."/>
        </authorList>
    </citation>
    <scope>NUCLEOTIDE SEQUENCE</scope>
</reference>
<gene>
    <name evidence="2" type="ORF">SDC9_60031</name>
</gene>
<dbReference type="PANTHER" id="PTHR21310">
    <property type="entry name" value="AMINOGLYCOSIDE PHOSPHOTRANSFERASE-RELATED-RELATED"/>
    <property type="match status" value="1"/>
</dbReference>
<dbReference type="InterPro" id="IPR051678">
    <property type="entry name" value="AGP_Transferase"/>
</dbReference>
<dbReference type="InterPro" id="IPR011009">
    <property type="entry name" value="Kinase-like_dom_sf"/>
</dbReference>
<dbReference type="PANTHER" id="PTHR21310:SF15">
    <property type="entry name" value="AMINOGLYCOSIDE PHOSPHOTRANSFERASE DOMAIN-CONTAINING PROTEIN"/>
    <property type="match status" value="1"/>
</dbReference>
<comment type="caution">
    <text evidence="2">The sequence shown here is derived from an EMBL/GenBank/DDBJ whole genome shotgun (WGS) entry which is preliminary data.</text>
</comment>
<dbReference type="EMBL" id="VSSQ01002154">
    <property type="protein sequence ID" value="MPM13672.1"/>
    <property type="molecule type" value="Genomic_DNA"/>
</dbReference>
<evidence type="ECO:0000259" key="1">
    <source>
        <dbReference type="Pfam" id="PF01636"/>
    </source>
</evidence>
<protein>
    <recommendedName>
        <fullName evidence="1">Aminoglycoside phosphotransferase domain-containing protein</fullName>
    </recommendedName>
</protein>
<sequence length="310" mass="35898">MNDLIVNEICFRKFHKYPDKIKRFEIGHGNYVYKVSFGKDKVVIRINSGGDVYKDTIYWLDKLMGLGIPVPRVISSGSYNELSYLILNYIPGKDLGIVYGDLSDSQKQLIAKEIVNIQNRVATFPKNQGYGYLSSYEDNSYKGTWKEVILEHLQRSRTRIQENKVFDSRKVDKVEKLLERYDNYFSSIEPIPFLDDLSSKNVLVHEGNLSGVIDIDFVCFGDRIYNVGYTKMALISLGYDTKYIDFMVNEMKLSPLEKEVLILYALCFCVDFMGERGMKIKDKVITVSKKEIKRLNESYEKMYSKLIGVL</sequence>
<proteinExistence type="predicted"/>
<dbReference type="SUPFAM" id="SSF56112">
    <property type="entry name" value="Protein kinase-like (PK-like)"/>
    <property type="match status" value="1"/>
</dbReference>
<dbReference type="AlphaFoldDB" id="A0A644XBU6"/>
<organism evidence="2">
    <name type="scientific">bioreactor metagenome</name>
    <dbReference type="NCBI Taxonomy" id="1076179"/>
    <lineage>
        <taxon>unclassified sequences</taxon>
        <taxon>metagenomes</taxon>
        <taxon>ecological metagenomes</taxon>
    </lineage>
</organism>